<evidence type="ECO:0000256" key="5">
    <source>
        <dbReference type="ARBA" id="ARBA00022989"/>
    </source>
</evidence>
<reference evidence="13" key="1">
    <citation type="submission" date="2023-01" db="EMBL/GenBank/DDBJ databases">
        <title>Genome assembly of the deep-sea coral Lophelia pertusa.</title>
        <authorList>
            <person name="Herrera S."/>
            <person name="Cordes E."/>
        </authorList>
    </citation>
    <scope>NUCLEOTIDE SEQUENCE</scope>
    <source>
        <strain evidence="13">USNM1676648</strain>
        <tissue evidence="13">Polyp</tissue>
    </source>
</reference>
<evidence type="ECO:0000256" key="1">
    <source>
        <dbReference type="ARBA" id="ARBA00004141"/>
    </source>
</evidence>
<feature type="transmembrane region" description="Helical" evidence="10">
    <location>
        <begin position="1242"/>
        <end position="1260"/>
    </location>
</feature>
<dbReference type="InterPro" id="IPR000203">
    <property type="entry name" value="GPS"/>
</dbReference>
<feature type="transmembrane region" description="Helical" evidence="10">
    <location>
        <begin position="498"/>
        <end position="518"/>
    </location>
</feature>
<comment type="caution">
    <text evidence="13">The sequence shown here is derived from an EMBL/GenBank/DDBJ whole genome shotgun (WGS) entry which is preliminary data.</text>
</comment>
<dbReference type="SUPFAM" id="SSF49723">
    <property type="entry name" value="Lipase/lipooxygenase domain (PLAT/LH2 domain)"/>
    <property type="match status" value="1"/>
</dbReference>
<evidence type="ECO:0000313" key="14">
    <source>
        <dbReference type="Proteomes" id="UP001163046"/>
    </source>
</evidence>
<dbReference type="Gene3D" id="1.10.287.70">
    <property type="match status" value="1"/>
</dbReference>
<dbReference type="InterPro" id="IPR046338">
    <property type="entry name" value="GAIN_dom_sf"/>
</dbReference>
<evidence type="ECO:0000313" key="13">
    <source>
        <dbReference type="EMBL" id="KAJ7379099.1"/>
    </source>
</evidence>
<dbReference type="PROSITE" id="PS50221">
    <property type="entry name" value="GAIN_B"/>
    <property type="match status" value="1"/>
</dbReference>
<dbReference type="InterPro" id="IPR001024">
    <property type="entry name" value="PLAT/LH2_dom"/>
</dbReference>
<dbReference type="InterPro" id="IPR057244">
    <property type="entry name" value="GAIN_B"/>
</dbReference>
<keyword evidence="7" id="KW-1015">Disulfide bond</keyword>
<dbReference type="InterPro" id="IPR036392">
    <property type="entry name" value="PLAT/LH2_dom_sf"/>
</dbReference>
<dbReference type="Gene3D" id="2.60.60.20">
    <property type="entry name" value="PLAT/LH2 domain"/>
    <property type="match status" value="1"/>
</dbReference>
<dbReference type="Pfam" id="PF20519">
    <property type="entry name" value="Polycystin_dom"/>
    <property type="match status" value="1"/>
</dbReference>
<dbReference type="InterPro" id="IPR046791">
    <property type="entry name" value="Polycystin_dom"/>
</dbReference>
<dbReference type="GO" id="GO:0050982">
    <property type="term" value="P:detection of mechanical stimulus"/>
    <property type="evidence" value="ECO:0007669"/>
    <property type="project" value="TreeGrafter"/>
</dbReference>
<feature type="transmembrane region" description="Helical" evidence="10">
    <location>
        <begin position="1389"/>
        <end position="1412"/>
    </location>
</feature>
<evidence type="ECO:0000256" key="6">
    <source>
        <dbReference type="ARBA" id="ARBA00023136"/>
    </source>
</evidence>
<feature type="transmembrane region" description="Helical" evidence="10">
    <location>
        <begin position="1356"/>
        <end position="1377"/>
    </location>
</feature>
<feature type="transmembrane region" description="Helical" evidence="10">
    <location>
        <begin position="1196"/>
        <end position="1221"/>
    </location>
</feature>
<evidence type="ECO:0000256" key="7">
    <source>
        <dbReference type="ARBA" id="ARBA00023157"/>
    </source>
</evidence>
<comment type="caution">
    <text evidence="9">Lacks conserved residue(s) required for the propagation of feature annotation.</text>
</comment>
<keyword evidence="5 10" id="KW-1133">Transmembrane helix</keyword>
<evidence type="ECO:0000259" key="11">
    <source>
        <dbReference type="PROSITE" id="PS50095"/>
    </source>
</evidence>
<feature type="transmembrane region" description="Helical" evidence="10">
    <location>
        <begin position="1288"/>
        <end position="1308"/>
    </location>
</feature>
<feature type="transmembrane region" description="Helical" evidence="10">
    <location>
        <begin position="706"/>
        <end position="727"/>
    </location>
</feature>
<accession>A0A9W9ZDN3</accession>
<feature type="transmembrane region" description="Helical" evidence="10">
    <location>
        <begin position="860"/>
        <end position="883"/>
    </location>
</feature>
<sequence length="1554" mass="174660">MSIRFGVNKLRTAIGTVLANKTASSLSDVKQIGSALSQVIQIKEEVPVDVQVITLKSFQEMAGIVNKKSRDRATLTSHINDTAVIVETGLVSIIMASSDSARVYGQHGTKDTHLSSENTREKARAIALDAMATLSNVTDMLSSLTVVGEDPIVMEVPQMSMVLQKMRSDVDGEHTVGNGRVSVQFPNFTEVFGGKLAGENVDVQMLVFPDNPFTWDNTSTTISSHILIILLKDDKQAVLNVSSLQNKINLFIPRNVESLPKPTPTFIKGENGSIRYHKFDIENVGEPMSFQITPNKNDALFEIHWGYRERPKPGGDHFVAVLPDFTSCTNLENSYDNCEYDPYTVFIDASLISKPGEYYMGIASYRAANVVINGTQSRERRSCSEGVRIRRSCIEYKDPPPRPTAGLQGEYKTQIPEYDADKDINYTVNSFTSPCKYWDEKNETWSSKGCKVGNKTRVGQVHCLCNHLTSFGGGFIVAPNPIDFDKVFEGFKNLSDNIAVLATIVTAFAIYILLVVWLRRMDKRDKTIGIPTTINTSGDVNLTSYELIVQTGPWRGSGTTANVFVILVGEEAESSPIALTDEAKALFTRGSTNEFLVSLPENLGKLLYLKVWHDLSGINSSWYLSYVIIRNTQTREQCIFACDRWLALERGDGSVSRLLQVSDTKELTSFGILFRTKTSKDIFDGHIWISVVAKPSKSKFTRVQRLTCCMSILFSAMITNAMFYNIGNTPDNSTVSIGPLTFSLRQVIIGIQSSLIALPLNIIVLQIFRNLKPRAIIGSKYSKPCSKNAVNVSDDWTVKDIPEKTNKEASGARLPYWCIYIAYPLCFLIIMTAATFTLFYSMAWGKEISNKWLSSMLISFFQDAFVTQPLKIFLAALIISSILKKLPSDFTESASSSSRKTSSLESPKLVAFDPEEAIKKPSGMFEPPDETLVEKARKYKLNEMKAFSILKDNIFHLLFLSSLLVISFSARDPDAFTQSNYLRSVFSKESNDANKLWSFVETGVLSFVFDKKWYNGEEDILDGFTDDKYLYIVGMPRLRQLRTKKGANGVCKGEYSKYFNLSCDGYYSILDEEKDFFLPGWVKTADLTFSACPVPWRYQTALKLDGLPYWGTKTVYSGGGYTADLGYYMEQAKGVISDLKTYNWTDKYTRAVFVELTVFNAPANLFSSVTYLVELTGTGGATTFLKVDTFRLYQHVGAWTAVVAFCEFVAVVTVVIVFYVTCRKIFKKRRSFFRNSWNVVDVAQIALCFSAVGLFFIRLMNTKWTIDKVQENPFVFISFHYAIKWDEISTYVIGSIVFIATLKFLQLLSFNRHIAVLGHTISRAAKGLLPLGLEALLIVFAFNIFGYVVFGSKVEGFSTFITTFETTMAMILGKAYFRDLSHAERTLGPFFFASFVITMQFFMLNMFMAVIMDTYSDVNSEIDGSSPEFEMAGFLLSYLKSLFGSDSEFDAGDEVWRKSKEAEPKTSKTKTVKENCRVLREQRKLLSRKIKALYKLDRDVGDSELSFAEQWNIHCSSGDLTGNTRFLEMITLYLCHEQRRTFDLICDDEDEAYA</sequence>
<dbReference type="InterPro" id="IPR013122">
    <property type="entry name" value="PKD1_2_channel"/>
</dbReference>
<keyword evidence="8" id="KW-0325">Glycoprotein</keyword>
<evidence type="ECO:0000256" key="4">
    <source>
        <dbReference type="ARBA" id="ARBA00022729"/>
    </source>
</evidence>
<dbReference type="Pfam" id="PF01825">
    <property type="entry name" value="GPS"/>
    <property type="match status" value="1"/>
</dbReference>
<dbReference type="GO" id="GO:0005509">
    <property type="term" value="F:calcium ion binding"/>
    <property type="evidence" value="ECO:0007669"/>
    <property type="project" value="InterPro"/>
</dbReference>
<feature type="transmembrane region" description="Helical" evidence="10">
    <location>
        <begin position="1328"/>
        <end position="1350"/>
    </location>
</feature>
<dbReference type="GO" id="GO:0005262">
    <property type="term" value="F:calcium channel activity"/>
    <property type="evidence" value="ECO:0007669"/>
    <property type="project" value="TreeGrafter"/>
</dbReference>
<dbReference type="Pfam" id="PF01477">
    <property type="entry name" value="PLAT"/>
    <property type="match status" value="1"/>
</dbReference>
<comment type="similarity">
    <text evidence="2">Belongs to the polycystin family.</text>
</comment>
<dbReference type="GO" id="GO:0016020">
    <property type="term" value="C:membrane"/>
    <property type="evidence" value="ECO:0007669"/>
    <property type="project" value="UniProtKB-SubCell"/>
</dbReference>
<keyword evidence="14" id="KW-1185">Reference proteome</keyword>
<dbReference type="SMART" id="SM00308">
    <property type="entry name" value="LH2"/>
    <property type="match status" value="1"/>
</dbReference>
<dbReference type="PANTHER" id="PTHR10877">
    <property type="entry name" value="POLYCYSTIN FAMILY MEMBER"/>
    <property type="match status" value="1"/>
</dbReference>
<keyword evidence="6 10" id="KW-0472">Membrane</keyword>
<dbReference type="PRINTS" id="PR01433">
    <property type="entry name" value="POLYCYSTIN2"/>
</dbReference>
<dbReference type="EMBL" id="MU826360">
    <property type="protein sequence ID" value="KAJ7379099.1"/>
    <property type="molecule type" value="Genomic_DNA"/>
</dbReference>
<proteinExistence type="inferred from homology"/>
<evidence type="ECO:0000259" key="12">
    <source>
        <dbReference type="PROSITE" id="PS50221"/>
    </source>
</evidence>
<feature type="transmembrane region" description="Helical" evidence="10">
    <location>
        <begin position="814"/>
        <end position="840"/>
    </location>
</feature>
<dbReference type="SMART" id="SM00303">
    <property type="entry name" value="GPS"/>
    <property type="match status" value="1"/>
</dbReference>
<feature type="transmembrane region" description="Helical" evidence="10">
    <location>
        <begin position="747"/>
        <end position="768"/>
    </location>
</feature>
<dbReference type="InterPro" id="IPR051223">
    <property type="entry name" value="Polycystin"/>
</dbReference>
<feature type="domain" description="PLAT" evidence="11">
    <location>
        <begin position="543"/>
        <end position="660"/>
    </location>
</feature>
<gene>
    <name evidence="13" type="ORF">OS493_018898</name>
</gene>
<evidence type="ECO:0000256" key="2">
    <source>
        <dbReference type="ARBA" id="ARBA00007200"/>
    </source>
</evidence>
<evidence type="ECO:0000256" key="10">
    <source>
        <dbReference type="SAM" id="Phobius"/>
    </source>
</evidence>
<feature type="domain" description="GAIN-B" evidence="12">
    <location>
        <begin position="348"/>
        <end position="483"/>
    </location>
</feature>
<evidence type="ECO:0008006" key="15">
    <source>
        <dbReference type="Google" id="ProtNLM"/>
    </source>
</evidence>
<dbReference type="Proteomes" id="UP001163046">
    <property type="component" value="Unassembled WGS sequence"/>
</dbReference>
<evidence type="ECO:0000256" key="3">
    <source>
        <dbReference type="ARBA" id="ARBA00022692"/>
    </source>
</evidence>
<evidence type="ECO:0000256" key="9">
    <source>
        <dbReference type="PROSITE-ProRule" id="PRU00152"/>
    </source>
</evidence>
<dbReference type="PROSITE" id="PS50095">
    <property type="entry name" value="PLAT"/>
    <property type="match status" value="1"/>
</dbReference>
<comment type="subcellular location">
    <subcellularLocation>
        <location evidence="1">Membrane</location>
        <topology evidence="1">Multi-pass membrane protein</topology>
    </subcellularLocation>
</comment>
<dbReference type="Gene3D" id="2.60.220.50">
    <property type="match status" value="1"/>
</dbReference>
<keyword evidence="3 10" id="KW-0812">Transmembrane</keyword>
<dbReference type="InterPro" id="IPR003915">
    <property type="entry name" value="PKD_2"/>
</dbReference>
<dbReference type="PANTHER" id="PTHR10877:SF150">
    <property type="entry name" value="REJ DOMAIN-CONTAINING PROTEIN"/>
    <property type="match status" value="1"/>
</dbReference>
<evidence type="ECO:0000256" key="8">
    <source>
        <dbReference type="ARBA" id="ARBA00023180"/>
    </source>
</evidence>
<name>A0A9W9ZDN3_9CNID</name>
<protein>
    <recommendedName>
        <fullName evidence="15">Polycystic kidney disease protein 1-like 2</fullName>
    </recommendedName>
</protein>
<keyword evidence="4" id="KW-0732">Signal</keyword>
<dbReference type="Pfam" id="PF08016">
    <property type="entry name" value="PKD_channel"/>
    <property type="match status" value="1"/>
</dbReference>
<organism evidence="13 14">
    <name type="scientific">Desmophyllum pertusum</name>
    <dbReference type="NCBI Taxonomy" id="174260"/>
    <lineage>
        <taxon>Eukaryota</taxon>
        <taxon>Metazoa</taxon>
        <taxon>Cnidaria</taxon>
        <taxon>Anthozoa</taxon>
        <taxon>Hexacorallia</taxon>
        <taxon>Scleractinia</taxon>
        <taxon>Caryophylliina</taxon>
        <taxon>Caryophylliidae</taxon>
        <taxon>Desmophyllum</taxon>
    </lineage>
</organism>
<dbReference type="SUPFAM" id="SSF81324">
    <property type="entry name" value="Voltage-gated potassium channels"/>
    <property type="match status" value="1"/>
</dbReference>
<dbReference type="OrthoDB" id="444119at2759"/>